<dbReference type="Proteomes" id="UP000007752">
    <property type="component" value="Chromosome 9"/>
</dbReference>
<feature type="domain" description="Helicase C-terminal" evidence="9">
    <location>
        <begin position="366"/>
        <end position="527"/>
    </location>
</feature>
<evidence type="ECO:0000256" key="1">
    <source>
        <dbReference type="ARBA" id="ARBA00012552"/>
    </source>
</evidence>
<protein>
    <recommendedName>
        <fullName evidence="1">RNA helicase</fullName>
        <ecNumber evidence="1">3.6.4.13</ecNumber>
    </recommendedName>
</protein>
<accession>B9G3C6</accession>
<dbReference type="Pfam" id="PF00271">
    <property type="entry name" value="Helicase_C"/>
    <property type="match status" value="1"/>
</dbReference>
<evidence type="ECO:0000256" key="6">
    <source>
        <dbReference type="ARBA" id="ARBA00022884"/>
    </source>
</evidence>
<evidence type="ECO:0000259" key="8">
    <source>
        <dbReference type="PROSITE" id="PS51192"/>
    </source>
</evidence>
<dbReference type="GO" id="GO:0003724">
    <property type="term" value="F:RNA helicase activity"/>
    <property type="evidence" value="ECO:0007669"/>
    <property type="project" value="UniProtKB-EC"/>
</dbReference>
<keyword evidence="3" id="KW-0378">Hydrolase</keyword>
<dbReference type="EMBL" id="CM000146">
    <property type="protein sequence ID" value="EEE69623.1"/>
    <property type="molecule type" value="Genomic_DNA"/>
</dbReference>
<evidence type="ECO:0000256" key="7">
    <source>
        <dbReference type="SAM" id="MobiDB-lite"/>
    </source>
</evidence>
<dbReference type="Pfam" id="PF00270">
    <property type="entry name" value="DEAD"/>
    <property type="match status" value="1"/>
</dbReference>
<gene>
    <name evidence="10" type="ORF">OsJ_29203</name>
</gene>
<dbReference type="Gene3D" id="3.40.50.300">
    <property type="entry name" value="P-loop containing nucleotide triphosphate hydrolases"/>
    <property type="match status" value="2"/>
</dbReference>
<keyword evidence="2" id="KW-0547">Nucleotide-binding</keyword>
<evidence type="ECO:0000256" key="3">
    <source>
        <dbReference type="ARBA" id="ARBA00022801"/>
    </source>
</evidence>
<evidence type="ECO:0000256" key="4">
    <source>
        <dbReference type="ARBA" id="ARBA00022806"/>
    </source>
</evidence>
<dbReference type="InterPro" id="IPR001650">
    <property type="entry name" value="Helicase_C-like"/>
</dbReference>
<dbReference type="CDD" id="cd18787">
    <property type="entry name" value="SF2_C_DEAD"/>
    <property type="match status" value="1"/>
</dbReference>
<name>B9G3C6_ORYSJ</name>
<dbReference type="SMART" id="SM00487">
    <property type="entry name" value="DEXDc"/>
    <property type="match status" value="1"/>
</dbReference>
<dbReference type="PANTHER" id="PTHR47958">
    <property type="entry name" value="ATP-DEPENDENT RNA HELICASE DBP3"/>
    <property type="match status" value="1"/>
</dbReference>
<reference evidence="10" key="1">
    <citation type="journal article" date="2005" name="PLoS Biol.">
        <title>The genomes of Oryza sativa: a history of duplications.</title>
        <authorList>
            <person name="Yu J."/>
            <person name="Wang J."/>
            <person name="Lin W."/>
            <person name="Li S."/>
            <person name="Li H."/>
            <person name="Zhou J."/>
            <person name="Ni P."/>
            <person name="Dong W."/>
            <person name="Hu S."/>
            <person name="Zeng C."/>
            <person name="Zhang J."/>
            <person name="Zhang Y."/>
            <person name="Li R."/>
            <person name="Xu Z."/>
            <person name="Li S."/>
            <person name="Li X."/>
            <person name="Zheng H."/>
            <person name="Cong L."/>
            <person name="Lin L."/>
            <person name="Yin J."/>
            <person name="Geng J."/>
            <person name="Li G."/>
            <person name="Shi J."/>
            <person name="Liu J."/>
            <person name="Lv H."/>
            <person name="Li J."/>
            <person name="Wang J."/>
            <person name="Deng Y."/>
            <person name="Ran L."/>
            <person name="Shi X."/>
            <person name="Wang X."/>
            <person name="Wu Q."/>
            <person name="Li C."/>
            <person name="Ren X."/>
            <person name="Wang J."/>
            <person name="Wang X."/>
            <person name="Li D."/>
            <person name="Liu D."/>
            <person name="Zhang X."/>
            <person name="Ji Z."/>
            <person name="Zhao W."/>
            <person name="Sun Y."/>
            <person name="Zhang Z."/>
            <person name="Bao J."/>
            <person name="Han Y."/>
            <person name="Dong L."/>
            <person name="Ji J."/>
            <person name="Chen P."/>
            <person name="Wu S."/>
            <person name="Liu J."/>
            <person name="Xiao Y."/>
            <person name="Bu D."/>
            <person name="Tan J."/>
            <person name="Yang L."/>
            <person name="Ye C."/>
            <person name="Zhang J."/>
            <person name="Xu J."/>
            <person name="Zhou Y."/>
            <person name="Yu Y."/>
            <person name="Zhang B."/>
            <person name="Zhuang S."/>
            <person name="Wei H."/>
            <person name="Liu B."/>
            <person name="Lei M."/>
            <person name="Yu H."/>
            <person name="Li Y."/>
            <person name="Xu H."/>
            <person name="Wei S."/>
            <person name="He X."/>
            <person name="Fang L."/>
            <person name="Zhang Z."/>
            <person name="Zhang Y."/>
            <person name="Huang X."/>
            <person name="Su Z."/>
            <person name="Tong W."/>
            <person name="Li J."/>
            <person name="Tong Z."/>
            <person name="Li S."/>
            <person name="Ye J."/>
            <person name="Wang L."/>
            <person name="Fang L."/>
            <person name="Lei T."/>
            <person name="Chen C."/>
            <person name="Chen H."/>
            <person name="Xu Z."/>
            <person name="Li H."/>
            <person name="Huang H."/>
            <person name="Zhang F."/>
            <person name="Xu H."/>
            <person name="Li N."/>
            <person name="Zhao C."/>
            <person name="Li S."/>
            <person name="Dong L."/>
            <person name="Huang Y."/>
            <person name="Li L."/>
            <person name="Xi Y."/>
            <person name="Qi Q."/>
            <person name="Li W."/>
            <person name="Zhang B."/>
            <person name="Hu W."/>
            <person name="Zhang Y."/>
            <person name="Tian X."/>
            <person name="Jiao Y."/>
            <person name="Liang X."/>
            <person name="Jin J."/>
            <person name="Gao L."/>
            <person name="Zheng W."/>
            <person name="Hao B."/>
            <person name="Liu S."/>
            <person name="Wang W."/>
            <person name="Yuan L."/>
            <person name="Cao M."/>
            <person name="McDermott J."/>
            <person name="Samudrala R."/>
            <person name="Wang J."/>
            <person name="Wong G.K."/>
            <person name="Yang H."/>
        </authorList>
    </citation>
    <scope>NUCLEOTIDE SEQUENCE [LARGE SCALE GENOMIC DNA]</scope>
</reference>
<dbReference type="InterPro" id="IPR011545">
    <property type="entry name" value="DEAD/DEAH_box_helicase_dom"/>
</dbReference>
<feature type="region of interest" description="Disordered" evidence="7">
    <location>
        <begin position="247"/>
        <end position="276"/>
    </location>
</feature>
<proteinExistence type="predicted"/>
<dbReference type="InterPro" id="IPR014001">
    <property type="entry name" value="Helicase_ATP-bd"/>
</dbReference>
<dbReference type="GO" id="GO:0005524">
    <property type="term" value="F:ATP binding"/>
    <property type="evidence" value="ECO:0007669"/>
    <property type="project" value="UniProtKB-KW"/>
</dbReference>
<dbReference type="SUPFAM" id="SSF52540">
    <property type="entry name" value="P-loop containing nucleoside triphosphate hydrolases"/>
    <property type="match status" value="1"/>
</dbReference>
<feature type="domain" description="Helicase ATP-binding" evidence="8">
    <location>
        <begin position="113"/>
        <end position="334"/>
    </location>
</feature>
<keyword evidence="4" id="KW-0347">Helicase</keyword>
<evidence type="ECO:0000259" key="9">
    <source>
        <dbReference type="PROSITE" id="PS51194"/>
    </source>
</evidence>
<dbReference type="SMART" id="SM00490">
    <property type="entry name" value="HELICc"/>
    <property type="match status" value="1"/>
</dbReference>
<dbReference type="AlphaFoldDB" id="B9G3C6"/>
<dbReference type="GO" id="GO:0016787">
    <property type="term" value="F:hydrolase activity"/>
    <property type="evidence" value="ECO:0007669"/>
    <property type="project" value="UniProtKB-KW"/>
</dbReference>
<dbReference type="PROSITE" id="PS51194">
    <property type="entry name" value="HELICASE_CTER"/>
    <property type="match status" value="1"/>
</dbReference>
<keyword evidence="6" id="KW-0694">RNA-binding</keyword>
<dbReference type="InterPro" id="IPR027417">
    <property type="entry name" value="P-loop_NTPase"/>
</dbReference>
<dbReference type="GO" id="GO:0003723">
    <property type="term" value="F:RNA binding"/>
    <property type="evidence" value="ECO:0007669"/>
    <property type="project" value="UniProtKB-KW"/>
</dbReference>
<evidence type="ECO:0000256" key="5">
    <source>
        <dbReference type="ARBA" id="ARBA00022840"/>
    </source>
</evidence>
<dbReference type="EC" id="3.6.4.13" evidence="1"/>
<keyword evidence="5" id="KW-0067">ATP-binding</keyword>
<dbReference type="PROSITE" id="PS51192">
    <property type="entry name" value="HELICASE_ATP_BIND_1"/>
    <property type="match status" value="1"/>
</dbReference>
<reference evidence="10" key="2">
    <citation type="submission" date="2008-12" db="EMBL/GenBank/DDBJ databases">
        <title>Improved gene annotation of the rice (Oryza sativa) genomes.</title>
        <authorList>
            <person name="Wang J."/>
            <person name="Li R."/>
            <person name="Fan W."/>
            <person name="Huang Q."/>
            <person name="Zhang J."/>
            <person name="Zhou Y."/>
            <person name="Hu Y."/>
            <person name="Zi S."/>
            <person name="Li J."/>
            <person name="Ni P."/>
            <person name="Zheng H."/>
            <person name="Zhang Y."/>
            <person name="Zhao M."/>
            <person name="Hao Q."/>
            <person name="McDermott J."/>
            <person name="Samudrala R."/>
            <person name="Kristiansen K."/>
            <person name="Wong G.K.-S."/>
        </authorList>
    </citation>
    <scope>NUCLEOTIDE SEQUENCE</scope>
</reference>
<evidence type="ECO:0000256" key="2">
    <source>
        <dbReference type="ARBA" id="ARBA00022741"/>
    </source>
</evidence>
<evidence type="ECO:0000313" key="10">
    <source>
        <dbReference type="EMBL" id="EEE69623.1"/>
    </source>
</evidence>
<sequence>MALHHLRHAPLALRLARLPRLAPSPPPPAARLLLLLAPSQHPAPPWRLLSRPRALATAAAEADDAGAGGNGDGDGFFSEESTSWESLGVSDRLASALHGAGLARPSLVQAACIPHVLTTNDVIVAAETGSGKTHGYLVPLIEKLCSKSISAEDGNSQDVTSGSPNIALVLCPNVMLCEQVVRMANSLVDESGEPLKSAAAVCGPKVFDEADMLLCGSFENQVIRLIHMLRFDEKLLSRMEDSGKEISLGDTNEYREDSDSQSAELSADDEENEDGLVQHRPVNVENAHIGAHKKDWRRVRKVYRRSKQYVFVAATLPQSGKKTAGGVLKRMFPNAVWVSGAYLHRHNPRLERRWIEVTADTQVSALLDAVKYGLKNEVHDTKLGPNRTMVFTNTVDAANSVSDILQRVGVPCILYHRDSSLEERAKNLQSFRENGGVLVCTDAAARGLDVPNVSHVIQAEFAACAVDFLHRVGRTARAGQSGIVTSLYTEANRDLVRAVRQAEELAQPVEKAFSRKRSFRNKLKKQALHKSTALLS</sequence>
<organism evidence="10">
    <name type="scientific">Oryza sativa subsp. japonica</name>
    <name type="common">Rice</name>
    <dbReference type="NCBI Taxonomy" id="39947"/>
    <lineage>
        <taxon>Eukaryota</taxon>
        <taxon>Viridiplantae</taxon>
        <taxon>Streptophyta</taxon>
        <taxon>Embryophyta</taxon>
        <taxon>Tracheophyta</taxon>
        <taxon>Spermatophyta</taxon>
        <taxon>Magnoliopsida</taxon>
        <taxon>Liliopsida</taxon>
        <taxon>Poales</taxon>
        <taxon>Poaceae</taxon>
        <taxon>BOP clade</taxon>
        <taxon>Oryzoideae</taxon>
        <taxon>Oryzeae</taxon>
        <taxon>Oryzinae</taxon>
        <taxon>Oryza</taxon>
        <taxon>Oryza sativa</taxon>
    </lineage>
</organism>